<proteinExistence type="predicted"/>
<accession>A0A225VZR9</accession>
<evidence type="ECO:0000313" key="3">
    <source>
        <dbReference type="Proteomes" id="UP000198211"/>
    </source>
</evidence>
<gene>
    <name evidence="2" type="ORF">PHMEG_00016493</name>
</gene>
<feature type="domain" description="Chromo" evidence="1">
    <location>
        <begin position="83"/>
        <end position="128"/>
    </location>
</feature>
<dbReference type="AlphaFoldDB" id="A0A225VZR9"/>
<reference evidence="3" key="1">
    <citation type="submission" date="2017-03" db="EMBL/GenBank/DDBJ databases">
        <title>Phytopthora megakarya and P. palmivora, two closely related causual agents of cacao black pod achieved similar genome size and gene model numbers by different mechanisms.</title>
        <authorList>
            <person name="Ali S."/>
            <person name="Shao J."/>
            <person name="Larry D.J."/>
            <person name="Kronmiller B."/>
            <person name="Shen D."/>
            <person name="Strem M.D."/>
            <person name="Melnick R.L."/>
            <person name="Guiltinan M.J."/>
            <person name="Tyler B.M."/>
            <person name="Meinhardt L.W."/>
            <person name="Bailey B.A."/>
        </authorList>
    </citation>
    <scope>NUCLEOTIDE SEQUENCE [LARGE SCALE GENOMIC DNA]</scope>
    <source>
        <strain evidence="3">zdho120</strain>
    </source>
</reference>
<dbReference type="OrthoDB" id="126475at2759"/>
<sequence length="128" mass="14461">MILDYKISTEDWVYLTPLVQSSLNHTAVPSLGNRAPTELFTGSKLLVTWQGPYKVVRADSLSLLVRHLVTGDELDAHPSRLKFYTDSSLDVTENHRWNTSIKDYEVLVSWKGLESVEGSWEPLTSLAK</sequence>
<keyword evidence="3" id="KW-1185">Reference proteome</keyword>
<dbReference type="InterPro" id="IPR016197">
    <property type="entry name" value="Chromo-like_dom_sf"/>
</dbReference>
<dbReference type="Proteomes" id="UP000198211">
    <property type="component" value="Unassembled WGS sequence"/>
</dbReference>
<organism evidence="2 3">
    <name type="scientific">Phytophthora megakarya</name>
    <dbReference type="NCBI Taxonomy" id="4795"/>
    <lineage>
        <taxon>Eukaryota</taxon>
        <taxon>Sar</taxon>
        <taxon>Stramenopiles</taxon>
        <taxon>Oomycota</taxon>
        <taxon>Peronosporomycetes</taxon>
        <taxon>Peronosporales</taxon>
        <taxon>Peronosporaceae</taxon>
        <taxon>Phytophthora</taxon>
    </lineage>
</organism>
<evidence type="ECO:0000259" key="1">
    <source>
        <dbReference type="PROSITE" id="PS50013"/>
    </source>
</evidence>
<dbReference type="InterPro" id="IPR000953">
    <property type="entry name" value="Chromo/chromo_shadow_dom"/>
</dbReference>
<dbReference type="PROSITE" id="PS50013">
    <property type="entry name" value="CHROMO_2"/>
    <property type="match status" value="1"/>
</dbReference>
<name>A0A225VZR9_9STRA</name>
<protein>
    <recommendedName>
        <fullName evidence="1">Chromo domain-containing protein</fullName>
    </recommendedName>
</protein>
<dbReference type="EMBL" id="NBNE01002387">
    <property type="protein sequence ID" value="OWZ10624.1"/>
    <property type="molecule type" value="Genomic_DNA"/>
</dbReference>
<dbReference type="SUPFAM" id="SSF54160">
    <property type="entry name" value="Chromo domain-like"/>
    <property type="match status" value="1"/>
</dbReference>
<evidence type="ECO:0000313" key="2">
    <source>
        <dbReference type="EMBL" id="OWZ10624.1"/>
    </source>
</evidence>
<comment type="caution">
    <text evidence="2">The sequence shown here is derived from an EMBL/GenBank/DDBJ whole genome shotgun (WGS) entry which is preliminary data.</text>
</comment>